<gene>
    <name evidence="1" type="ORF">SAMN04487995_3864</name>
</gene>
<sequence>MTIPKTFFAILLSCILIWGCQNEQKEQQLAQREQAVSKKEQEFALKEADYISLLKMRDSLLTKKDTLIIQHWPENIAGLWSGRSVCRESNCSEYVIGDQRANQWEFISDSTGLYTRVIDKNNKTVRVYNARFDSTGINLQFSSDTSATKMATLTVDLNPLTNEVLKGIQTININQSCTAKFYVELTRSTQR</sequence>
<dbReference type="Proteomes" id="UP000199532">
    <property type="component" value="Unassembled WGS sequence"/>
</dbReference>
<dbReference type="AlphaFoldDB" id="A0A1H6XCD2"/>
<evidence type="ECO:0000313" key="1">
    <source>
        <dbReference type="EMBL" id="SEJ26841.1"/>
    </source>
</evidence>
<accession>A0A1H6XCD2</accession>
<dbReference type="OrthoDB" id="766447at2"/>
<dbReference type="EMBL" id="FNXY01000006">
    <property type="protein sequence ID" value="SEJ26841.1"/>
    <property type="molecule type" value="Genomic_DNA"/>
</dbReference>
<organism evidence="1 2">
    <name type="scientific">Dyadobacter koreensis</name>
    <dbReference type="NCBI Taxonomy" id="408657"/>
    <lineage>
        <taxon>Bacteria</taxon>
        <taxon>Pseudomonadati</taxon>
        <taxon>Bacteroidota</taxon>
        <taxon>Cytophagia</taxon>
        <taxon>Cytophagales</taxon>
        <taxon>Spirosomataceae</taxon>
        <taxon>Dyadobacter</taxon>
    </lineage>
</organism>
<protein>
    <submittedName>
        <fullName evidence="1">Uncharacterized protein</fullName>
    </submittedName>
</protein>
<keyword evidence="2" id="KW-1185">Reference proteome</keyword>
<evidence type="ECO:0000313" key="2">
    <source>
        <dbReference type="Proteomes" id="UP000199532"/>
    </source>
</evidence>
<name>A0A1H6XCD2_9BACT</name>
<reference evidence="1 2" key="1">
    <citation type="submission" date="2016-10" db="EMBL/GenBank/DDBJ databases">
        <authorList>
            <person name="de Groot N.N."/>
        </authorList>
    </citation>
    <scope>NUCLEOTIDE SEQUENCE [LARGE SCALE GENOMIC DNA]</scope>
    <source>
        <strain evidence="1 2">DSM 19938</strain>
    </source>
</reference>
<proteinExistence type="predicted"/>
<dbReference type="RefSeq" id="WP_090337893.1">
    <property type="nucleotide sequence ID" value="NZ_FNXY01000006.1"/>
</dbReference>